<dbReference type="Proteomes" id="UP000199614">
    <property type="component" value="Unassembled WGS sequence"/>
</dbReference>
<accession>A0A1I5GX03</accession>
<sequence length="46" mass="5505">MARAGFATFSKRLDKCFTWRGFDREMRPFERLFGGSRLRRCSDLQT</sequence>
<evidence type="ECO:0000313" key="2">
    <source>
        <dbReference type="Proteomes" id="UP000199614"/>
    </source>
</evidence>
<proteinExistence type="predicted"/>
<gene>
    <name evidence="1" type="ORF">SAMN05216207_105213</name>
</gene>
<reference evidence="1 2" key="1">
    <citation type="submission" date="2016-10" db="EMBL/GenBank/DDBJ databases">
        <authorList>
            <person name="de Groot N.N."/>
        </authorList>
    </citation>
    <scope>NUCLEOTIDE SEQUENCE [LARGE SCALE GENOMIC DNA]</scope>
    <source>
        <strain evidence="1 2">CGMCC 4.1877</strain>
    </source>
</reference>
<dbReference type="EMBL" id="FOUY01000052">
    <property type="protein sequence ID" value="SFO40443.1"/>
    <property type="molecule type" value="Genomic_DNA"/>
</dbReference>
<evidence type="ECO:0000313" key="1">
    <source>
        <dbReference type="EMBL" id="SFO40443.1"/>
    </source>
</evidence>
<keyword evidence="2" id="KW-1185">Reference proteome</keyword>
<protein>
    <submittedName>
        <fullName evidence="1">Uncharacterized protein</fullName>
    </submittedName>
</protein>
<organism evidence="1 2">
    <name type="scientific">Pseudonocardia ammonioxydans</name>
    <dbReference type="NCBI Taxonomy" id="260086"/>
    <lineage>
        <taxon>Bacteria</taxon>
        <taxon>Bacillati</taxon>
        <taxon>Actinomycetota</taxon>
        <taxon>Actinomycetes</taxon>
        <taxon>Pseudonocardiales</taxon>
        <taxon>Pseudonocardiaceae</taxon>
        <taxon>Pseudonocardia</taxon>
    </lineage>
</organism>
<name>A0A1I5GX03_PSUAM</name>
<dbReference type="AlphaFoldDB" id="A0A1I5GX03"/>